<dbReference type="SUPFAM" id="SSF51905">
    <property type="entry name" value="FAD/NAD(P)-binding domain"/>
    <property type="match status" value="1"/>
</dbReference>
<evidence type="ECO:0000259" key="2">
    <source>
        <dbReference type="Pfam" id="PF01494"/>
    </source>
</evidence>
<proteinExistence type="inferred from homology"/>
<keyword evidence="4" id="KW-1185">Reference proteome</keyword>
<dbReference type="InterPro" id="IPR036188">
    <property type="entry name" value="FAD/NAD-bd_sf"/>
</dbReference>
<reference evidence="4" key="1">
    <citation type="journal article" date="2019" name="Int. J. Syst. Evol. Microbiol.">
        <title>The Global Catalogue of Microorganisms (GCM) 10K type strain sequencing project: providing services to taxonomists for standard genome sequencing and annotation.</title>
        <authorList>
            <consortium name="The Broad Institute Genomics Platform"/>
            <consortium name="The Broad Institute Genome Sequencing Center for Infectious Disease"/>
            <person name="Wu L."/>
            <person name="Ma J."/>
        </authorList>
    </citation>
    <scope>NUCLEOTIDE SEQUENCE [LARGE SCALE GENOMIC DNA]</scope>
    <source>
        <strain evidence="4">JCM 15313</strain>
    </source>
</reference>
<dbReference type="PRINTS" id="PR00420">
    <property type="entry name" value="RNGMNOXGNASE"/>
</dbReference>
<protein>
    <recommendedName>
        <fullName evidence="2">FAD-binding domain-containing protein</fullName>
    </recommendedName>
</protein>
<dbReference type="PANTHER" id="PTHR43747:SF1">
    <property type="entry name" value="SLR1998 PROTEIN"/>
    <property type="match status" value="1"/>
</dbReference>
<dbReference type="Pfam" id="PF01494">
    <property type="entry name" value="FAD_binding_3"/>
    <property type="match status" value="1"/>
</dbReference>
<dbReference type="Gene3D" id="3.50.50.60">
    <property type="entry name" value="FAD/NAD(P)-binding domain"/>
    <property type="match status" value="1"/>
</dbReference>
<name>A0ABP5EX96_9ACTN</name>
<dbReference type="RefSeq" id="WP_344108521.1">
    <property type="nucleotide sequence ID" value="NZ_BAAAPC010000020.1"/>
</dbReference>
<dbReference type="EMBL" id="BAAAPC010000020">
    <property type="protein sequence ID" value="GAA2009444.1"/>
    <property type="molecule type" value="Genomic_DNA"/>
</dbReference>
<feature type="domain" description="FAD-binding" evidence="2">
    <location>
        <begin position="11"/>
        <end position="342"/>
    </location>
</feature>
<evidence type="ECO:0000256" key="1">
    <source>
        <dbReference type="ARBA" id="ARBA00038396"/>
    </source>
</evidence>
<evidence type="ECO:0000313" key="4">
    <source>
        <dbReference type="Proteomes" id="UP001501585"/>
    </source>
</evidence>
<sequence length="426" mass="48058">MSATPHLWKKYDAVVIGGGPAGSSYAMSLSRRGHRVLLMERTKFPRFHIGESLLTATADTLEHLGLLDRMKAEGFPVKRGVELTGDDGSFRRIAFSDIGDGHREWTHHVERADFDKILLDAARESGVEVIENAHVSAPLMAGERVVGVRYRQGGEHHEVSAEFVADASGRAGVLARAFKLRKVKDELRMAAVFKHFGGLDERHNPAAEGDIQLCNHKDGWVWGIPIRKDVISVGAVTPVDMLRDSDPEDLFTEHVNRIPRLRARLTGTEVVRELTGETDYAYYADRLTGPGYFIVGDAGCFTDPIFSGGVFLALIGGVRAAEQTSKCLKGEAEEASARKYYEDFYKTGFETYHRLIRAFYDNNYLITNYVQDMFAQGMHPRWVTRTLNGDFWSEDNILVNRMRTEKKWKLFEDFDPVYRPLFMDGD</sequence>
<dbReference type="Proteomes" id="UP001501585">
    <property type="component" value="Unassembled WGS sequence"/>
</dbReference>
<dbReference type="PANTHER" id="PTHR43747">
    <property type="entry name" value="FAD-BINDING PROTEIN"/>
    <property type="match status" value="1"/>
</dbReference>
<organism evidence="3 4">
    <name type="scientific">Nocardiopsis rhodophaea</name>
    <dbReference type="NCBI Taxonomy" id="280238"/>
    <lineage>
        <taxon>Bacteria</taxon>
        <taxon>Bacillati</taxon>
        <taxon>Actinomycetota</taxon>
        <taxon>Actinomycetes</taxon>
        <taxon>Streptosporangiales</taxon>
        <taxon>Nocardiopsidaceae</taxon>
        <taxon>Nocardiopsis</taxon>
    </lineage>
</organism>
<comment type="similarity">
    <text evidence="1">Belongs to the flavin-dependent halogenase family. Bacterial tryptophan halogenase subfamily.</text>
</comment>
<evidence type="ECO:0000313" key="3">
    <source>
        <dbReference type="EMBL" id="GAA2009444.1"/>
    </source>
</evidence>
<accession>A0ABP5EX96</accession>
<dbReference type="InterPro" id="IPR002938">
    <property type="entry name" value="FAD-bd"/>
</dbReference>
<comment type="caution">
    <text evidence="3">The sequence shown here is derived from an EMBL/GenBank/DDBJ whole genome shotgun (WGS) entry which is preliminary data.</text>
</comment>
<dbReference type="InterPro" id="IPR050816">
    <property type="entry name" value="Flavin-dep_Halogenase_NPB"/>
</dbReference>
<gene>
    <name evidence="3" type="ORF">GCM10009799_41650</name>
</gene>